<keyword evidence="3" id="KW-1185">Reference proteome</keyword>
<organism evidence="2 3">
    <name type="scientific">Phyllosticta capitalensis</name>
    <dbReference type="NCBI Taxonomy" id="121624"/>
    <lineage>
        <taxon>Eukaryota</taxon>
        <taxon>Fungi</taxon>
        <taxon>Dikarya</taxon>
        <taxon>Ascomycota</taxon>
        <taxon>Pezizomycotina</taxon>
        <taxon>Dothideomycetes</taxon>
        <taxon>Dothideomycetes incertae sedis</taxon>
        <taxon>Botryosphaeriales</taxon>
        <taxon>Phyllostictaceae</taxon>
        <taxon>Phyllosticta</taxon>
    </lineage>
</organism>
<name>A0ABR1YNG4_9PEZI</name>
<reference evidence="2 3" key="1">
    <citation type="submission" date="2024-04" db="EMBL/GenBank/DDBJ databases">
        <title>Phyllosticta paracitricarpa is synonymous to the EU quarantine fungus P. citricarpa based on phylogenomic analyses.</title>
        <authorList>
            <consortium name="Lawrence Berkeley National Laboratory"/>
            <person name="Van Ingen-Buijs V.A."/>
            <person name="Van Westerhoven A.C."/>
            <person name="Haridas S."/>
            <person name="Skiadas P."/>
            <person name="Martin F."/>
            <person name="Groenewald J.Z."/>
            <person name="Crous P.W."/>
            <person name="Seidl M.F."/>
        </authorList>
    </citation>
    <scope>NUCLEOTIDE SEQUENCE [LARGE SCALE GENOMIC DNA]</scope>
    <source>
        <strain evidence="2 3">CBS 123374</strain>
    </source>
</reference>
<accession>A0ABR1YNG4</accession>
<feature type="transmembrane region" description="Helical" evidence="1">
    <location>
        <begin position="29"/>
        <end position="50"/>
    </location>
</feature>
<keyword evidence="1" id="KW-0472">Membrane</keyword>
<protein>
    <submittedName>
        <fullName evidence="2">Uncharacterized protein</fullName>
    </submittedName>
</protein>
<evidence type="ECO:0000313" key="3">
    <source>
        <dbReference type="Proteomes" id="UP001492380"/>
    </source>
</evidence>
<proteinExistence type="predicted"/>
<dbReference type="EMBL" id="JBBWRZ010000006">
    <property type="protein sequence ID" value="KAK8234025.1"/>
    <property type="molecule type" value="Genomic_DNA"/>
</dbReference>
<comment type="caution">
    <text evidence="2">The sequence shown here is derived from an EMBL/GenBank/DDBJ whole genome shotgun (WGS) entry which is preliminary data.</text>
</comment>
<sequence length="117" mass="13451">MKLSYCEAILLSSVSSLNLMTSSSFLHPMFSPFLLHTCPSFFFLLPMYVLGLRLTSLISHVYPHIWCLQTRPSAYTTPTHENDGRRASRDPLINRFPISRRPMIKMRPRIKHVGDAS</sequence>
<gene>
    <name evidence="2" type="ORF">HDK90DRAFT_287325</name>
</gene>
<dbReference type="Proteomes" id="UP001492380">
    <property type="component" value="Unassembled WGS sequence"/>
</dbReference>
<evidence type="ECO:0000313" key="2">
    <source>
        <dbReference type="EMBL" id="KAK8234025.1"/>
    </source>
</evidence>
<keyword evidence="1" id="KW-0812">Transmembrane</keyword>
<keyword evidence="1" id="KW-1133">Transmembrane helix</keyword>
<evidence type="ECO:0000256" key="1">
    <source>
        <dbReference type="SAM" id="Phobius"/>
    </source>
</evidence>